<dbReference type="RefSeq" id="WP_095414232.1">
    <property type="nucleotide sequence ID" value="NZ_CP018477.1"/>
</dbReference>
<dbReference type="GO" id="GO:0071978">
    <property type="term" value="P:bacterial-type flagellum-dependent swarming motility"/>
    <property type="evidence" value="ECO:0007669"/>
    <property type="project" value="TreeGrafter"/>
</dbReference>
<dbReference type="AlphaFoldDB" id="A0A286RCL7"/>
<evidence type="ECO:0000256" key="5">
    <source>
        <dbReference type="SAM" id="MobiDB-lite"/>
    </source>
</evidence>
<sequence length="816" mass="86931">MGLASALTTALTGLTAAETTIDVVGNNLANANTVGFKASSASFATQFLQTLALGAMPTADSGGTNPRQIGLGTMVADITPNFNQGTIEVSSNPTDIAIQGDGFFIVEGPQNERLYTRNGIFKLNSQNQLITITGNRVLGYGIDENFQVQETDLQPITIPIGSEAVAKATENVYLEGTLSPTGDIATTASRIQTPILGDGRYSRPEDRLTPGYSPEPNVSSVIPNSQSVGGGLVAGTTYEYRIVFAHGQYIPGPPQQPPAMSEGMYSSIISATVGAGNDALELTNLPTDPTGKYDYIRIYRRTAGDTDFKYVDEIPMGTTTYLDTKADAALGPAMNTTLLSGNFTYYVAFEKDGRISRPGPISDPINVLNGRVVLSNLPTGNPAEWNNRYIYRYSPTDTQYHLVAIVNGVTDPNVVLTDSMSDAELLTKPVLDMDGPKIIPSTKLVDVLRRDGSTYEHVFQEGVLEFSGIKGGRTLDKKQLTITNSTTVQDLIDFMVQAMGIQVPTDDPSNPIPKSPPPDPPAEPQTSPGGLVSTDGRIILTGNNGKDNAIDIGMSGMLLRFPDGVTTTVSLPWTTIQQAVGESAVTDFLVYDSLGIPIRVRLTAVLEARDSTKTVYRWFADSPDNDPVSGADISVGTGLIYFDGEGNFISATNNKISIERRHVSARSPLEFTLDFSKISGLAAKNSTLMVSRQDGSAPGVLTSFIIGEDGLIRGVFSNGVTRDLGQIRLARFANPAGLVQRGQNLYAEGVNSGLPVLGNPGEQGIGTLVAGAVELSNTDIGASLIDLILASSMYRGNTRVISTVQQMLDELLSLRR</sequence>
<feature type="compositionally biased region" description="Pro residues" evidence="5">
    <location>
        <begin position="510"/>
        <end position="523"/>
    </location>
</feature>
<accession>A0A286RCL7</accession>
<dbReference type="Pfam" id="PF06429">
    <property type="entry name" value="Flg_bbr_C"/>
    <property type="match status" value="1"/>
</dbReference>
<evidence type="ECO:0000259" key="8">
    <source>
        <dbReference type="Pfam" id="PF22692"/>
    </source>
</evidence>
<dbReference type="InterPro" id="IPR019776">
    <property type="entry name" value="Flagellar_basal_body_rod_CS"/>
</dbReference>
<evidence type="ECO:0000313" key="9">
    <source>
        <dbReference type="EMBL" id="ASV73705.1"/>
    </source>
</evidence>
<keyword evidence="9" id="KW-0969">Cilium</keyword>
<protein>
    <recommendedName>
        <fullName evidence="4">Flagellar hook protein FlgE</fullName>
    </recommendedName>
</protein>
<name>A0A286RCL7_9BACT</name>
<gene>
    <name evidence="9" type="ORF">THTE_1103</name>
</gene>
<dbReference type="EMBL" id="CP018477">
    <property type="protein sequence ID" value="ASV73705.1"/>
    <property type="molecule type" value="Genomic_DNA"/>
</dbReference>
<dbReference type="GO" id="GO:0009424">
    <property type="term" value="C:bacterial-type flagellum hook"/>
    <property type="evidence" value="ECO:0007669"/>
    <property type="project" value="TreeGrafter"/>
</dbReference>
<dbReference type="InterPro" id="IPR037058">
    <property type="entry name" value="Falgellar_hook_FlgE_sf"/>
</dbReference>
<dbReference type="GO" id="GO:0005829">
    <property type="term" value="C:cytosol"/>
    <property type="evidence" value="ECO:0007669"/>
    <property type="project" value="TreeGrafter"/>
</dbReference>
<organism evidence="9 10">
    <name type="scientific">Thermogutta terrifontis</name>
    <dbReference type="NCBI Taxonomy" id="1331910"/>
    <lineage>
        <taxon>Bacteria</taxon>
        <taxon>Pseudomonadati</taxon>
        <taxon>Planctomycetota</taxon>
        <taxon>Planctomycetia</taxon>
        <taxon>Pirellulales</taxon>
        <taxon>Thermoguttaceae</taxon>
        <taxon>Thermogutta</taxon>
    </lineage>
</organism>
<evidence type="ECO:0000256" key="1">
    <source>
        <dbReference type="ARBA" id="ARBA00004117"/>
    </source>
</evidence>
<dbReference type="PANTHER" id="PTHR30435">
    <property type="entry name" value="FLAGELLAR PROTEIN"/>
    <property type="match status" value="1"/>
</dbReference>
<dbReference type="Pfam" id="PF00460">
    <property type="entry name" value="Flg_bb_rod"/>
    <property type="match status" value="1"/>
</dbReference>
<comment type="function">
    <text evidence="4">A flexible structure which links the flagellar filament to the drive apparatus in the basal body.</text>
</comment>
<dbReference type="PROSITE" id="PS00588">
    <property type="entry name" value="FLAGELLA_BB_ROD"/>
    <property type="match status" value="1"/>
</dbReference>
<dbReference type="InterPro" id="IPR001444">
    <property type="entry name" value="Flag_bb_rod_N"/>
</dbReference>
<dbReference type="NCBIfam" id="TIGR03506">
    <property type="entry name" value="FlgEFG_subfam"/>
    <property type="match status" value="2"/>
</dbReference>
<evidence type="ECO:0000259" key="7">
    <source>
        <dbReference type="Pfam" id="PF06429"/>
    </source>
</evidence>
<keyword evidence="9" id="KW-0282">Flagellum</keyword>
<evidence type="ECO:0000259" key="6">
    <source>
        <dbReference type="Pfam" id="PF00460"/>
    </source>
</evidence>
<dbReference type="Proteomes" id="UP000215086">
    <property type="component" value="Chromosome"/>
</dbReference>
<dbReference type="PANTHER" id="PTHR30435:SF1">
    <property type="entry name" value="FLAGELLAR HOOK PROTEIN FLGE"/>
    <property type="match status" value="1"/>
</dbReference>
<evidence type="ECO:0000256" key="4">
    <source>
        <dbReference type="RuleBase" id="RU362116"/>
    </source>
</evidence>
<dbReference type="GO" id="GO:0009425">
    <property type="term" value="C:bacterial-type flagellum basal body"/>
    <property type="evidence" value="ECO:0007669"/>
    <property type="project" value="UniProtKB-SubCell"/>
</dbReference>
<keyword evidence="3 4" id="KW-0975">Bacterial flagellum</keyword>
<proteinExistence type="inferred from homology"/>
<evidence type="ECO:0000313" key="10">
    <source>
        <dbReference type="Proteomes" id="UP000215086"/>
    </source>
</evidence>
<dbReference type="OrthoDB" id="9804559at2"/>
<feature type="domain" description="Flagellar basal body rod protein N-terminal" evidence="6">
    <location>
        <begin position="7"/>
        <end position="37"/>
    </location>
</feature>
<dbReference type="InterPro" id="IPR020013">
    <property type="entry name" value="Flagellar_FlgE/F/G"/>
</dbReference>
<comment type="similarity">
    <text evidence="2 4">Belongs to the flagella basal body rod proteins family.</text>
</comment>
<dbReference type="Pfam" id="PF22692">
    <property type="entry name" value="LlgE_F_G_D1"/>
    <property type="match status" value="1"/>
</dbReference>
<feature type="domain" description="Flagellar basal-body/hook protein C-terminal" evidence="7">
    <location>
        <begin position="770"/>
        <end position="814"/>
    </location>
</feature>
<dbReference type="SUPFAM" id="SSF117143">
    <property type="entry name" value="Flagellar hook protein flgE"/>
    <property type="match status" value="2"/>
</dbReference>
<dbReference type="InterPro" id="IPR053967">
    <property type="entry name" value="LlgE_F_G-like_D1"/>
</dbReference>
<dbReference type="KEGG" id="ttf:THTE_1103"/>
<feature type="region of interest" description="Disordered" evidence="5">
    <location>
        <begin position="503"/>
        <end position="536"/>
    </location>
</feature>
<evidence type="ECO:0000256" key="3">
    <source>
        <dbReference type="ARBA" id="ARBA00023143"/>
    </source>
</evidence>
<keyword evidence="9" id="KW-0966">Cell projection</keyword>
<dbReference type="InterPro" id="IPR037925">
    <property type="entry name" value="FlgE/F/G-like"/>
</dbReference>
<reference evidence="9 10" key="1">
    <citation type="journal article" name="Front. Microbiol.">
        <title>Sugar Metabolism of the First Thermophilic Planctomycete Thermogutta terrifontis: Comparative Genomic and Transcriptomic Approaches.</title>
        <authorList>
            <person name="Elcheninov A.G."/>
            <person name="Menzel P."/>
            <person name="Gudbergsdottir S.R."/>
            <person name="Slesarev A.I."/>
            <person name="Kadnikov V.V."/>
            <person name="Krogh A."/>
            <person name="Bonch-Osmolovskaya E.A."/>
            <person name="Peng X."/>
            <person name="Kublanov I.V."/>
        </authorList>
    </citation>
    <scope>NUCLEOTIDE SEQUENCE [LARGE SCALE GENOMIC DNA]</scope>
    <source>
        <strain evidence="9 10">R1</strain>
    </source>
</reference>
<dbReference type="InterPro" id="IPR010930">
    <property type="entry name" value="Flg_bb/hook_C_dom"/>
</dbReference>
<comment type="subcellular location">
    <subcellularLocation>
        <location evidence="1 4">Bacterial flagellum basal body</location>
    </subcellularLocation>
</comment>
<feature type="domain" description="Flagellar hook protein FlgE/F/G-like D1" evidence="8">
    <location>
        <begin position="97"/>
        <end position="160"/>
    </location>
</feature>
<evidence type="ECO:0000256" key="2">
    <source>
        <dbReference type="ARBA" id="ARBA00009677"/>
    </source>
</evidence>
<dbReference type="Gene3D" id="2.60.98.20">
    <property type="entry name" value="Flagellar hook protein FlgE"/>
    <property type="match status" value="1"/>
</dbReference>
<keyword evidence="10" id="KW-1185">Reference proteome</keyword>